<feature type="region of interest" description="Disordered" evidence="1">
    <location>
        <begin position="20"/>
        <end position="110"/>
    </location>
</feature>
<dbReference type="OrthoDB" id="884572at2"/>
<reference evidence="3 4" key="1">
    <citation type="submission" date="2019-04" db="EMBL/GenBank/DDBJ databases">
        <authorList>
            <person name="Feng G."/>
            <person name="Zhang J."/>
            <person name="Zhu H."/>
        </authorList>
    </citation>
    <scope>NUCLEOTIDE SEQUENCE [LARGE SCALE GENOMIC DNA]</scope>
    <source>
        <strain evidence="3 4">JCM 19491</strain>
    </source>
</reference>
<dbReference type="EMBL" id="SRKZ01000005">
    <property type="protein sequence ID" value="TGD78738.1"/>
    <property type="molecule type" value="Genomic_DNA"/>
</dbReference>
<proteinExistence type="predicted"/>
<sequence length="110" mass="11427">MKRALSLLLATGLFASLTACDYRNTPGKDPQVSQDFSTAMPARATESNRDSISGGDEAYTPIGKGSAKDQQTSAQAGLEGSPSNPGSPNVNLPKGNQETQGTTRSAQPEQ</sequence>
<dbReference type="RefSeq" id="WP_135531733.1">
    <property type="nucleotide sequence ID" value="NZ_SRKZ01000005.1"/>
</dbReference>
<keyword evidence="2" id="KW-0732">Signal</keyword>
<feature type="signal peptide" evidence="2">
    <location>
        <begin position="1"/>
        <end position="19"/>
    </location>
</feature>
<comment type="caution">
    <text evidence="3">The sequence shown here is derived from an EMBL/GenBank/DDBJ whole genome shotgun (WGS) entry which is preliminary data.</text>
</comment>
<gene>
    <name evidence="3" type="ORF">EU557_17290</name>
</gene>
<dbReference type="Proteomes" id="UP000298284">
    <property type="component" value="Unassembled WGS sequence"/>
</dbReference>
<evidence type="ECO:0000313" key="3">
    <source>
        <dbReference type="EMBL" id="TGD78738.1"/>
    </source>
</evidence>
<evidence type="ECO:0008006" key="5">
    <source>
        <dbReference type="Google" id="ProtNLM"/>
    </source>
</evidence>
<name>A0A4Z0MHH8_9BACT</name>
<dbReference type="AlphaFoldDB" id="A0A4Z0MHH8"/>
<protein>
    <recommendedName>
        <fullName evidence="5">Lipoprotein</fullName>
    </recommendedName>
</protein>
<organism evidence="3 4">
    <name type="scientific">Hymenobacter wooponensis</name>
    <dbReference type="NCBI Taxonomy" id="1525360"/>
    <lineage>
        <taxon>Bacteria</taxon>
        <taxon>Pseudomonadati</taxon>
        <taxon>Bacteroidota</taxon>
        <taxon>Cytophagia</taxon>
        <taxon>Cytophagales</taxon>
        <taxon>Hymenobacteraceae</taxon>
        <taxon>Hymenobacter</taxon>
    </lineage>
</organism>
<feature type="chain" id="PRO_5021239779" description="Lipoprotein" evidence="2">
    <location>
        <begin position="20"/>
        <end position="110"/>
    </location>
</feature>
<feature type="compositionally biased region" description="Polar residues" evidence="1">
    <location>
        <begin position="68"/>
        <end position="110"/>
    </location>
</feature>
<accession>A0A4Z0MHH8</accession>
<evidence type="ECO:0000256" key="2">
    <source>
        <dbReference type="SAM" id="SignalP"/>
    </source>
</evidence>
<evidence type="ECO:0000256" key="1">
    <source>
        <dbReference type="SAM" id="MobiDB-lite"/>
    </source>
</evidence>
<evidence type="ECO:0000313" key="4">
    <source>
        <dbReference type="Proteomes" id="UP000298284"/>
    </source>
</evidence>
<dbReference type="PROSITE" id="PS51257">
    <property type="entry name" value="PROKAR_LIPOPROTEIN"/>
    <property type="match status" value="1"/>
</dbReference>
<keyword evidence="4" id="KW-1185">Reference proteome</keyword>